<organism evidence="4 5">
    <name type="scientific">Klebsormidium nitens</name>
    <name type="common">Green alga</name>
    <name type="synonym">Ulothrix nitens</name>
    <dbReference type="NCBI Taxonomy" id="105231"/>
    <lineage>
        <taxon>Eukaryota</taxon>
        <taxon>Viridiplantae</taxon>
        <taxon>Streptophyta</taxon>
        <taxon>Klebsormidiophyceae</taxon>
        <taxon>Klebsormidiales</taxon>
        <taxon>Klebsormidiaceae</taxon>
        <taxon>Klebsormidium</taxon>
    </lineage>
</organism>
<dbReference type="InterPro" id="IPR029071">
    <property type="entry name" value="Ubiquitin-like_domsf"/>
</dbReference>
<dbReference type="OMA" id="DFDGVHA"/>
<dbReference type="CDD" id="cd17039">
    <property type="entry name" value="Ubl_ubiquitin_like"/>
    <property type="match status" value="2"/>
</dbReference>
<evidence type="ECO:0000259" key="3">
    <source>
        <dbReference type="PROSITE" id="PS50053"/>
    </source>
</evidence>
<dbReference type="STRING" id="105231.A0A1Y1I2D2"/>
<feature type="region of interest" description="Disordered" evidence="2">
    <location>
        <begin position="412"/>
        <end position="439"/>
    </location>
</feature>
<dbReference type="Proteomes" id="UP000054558">
    <property type="component" value="Unassembled WGS sequence"/>
</dbReference>
<dbReference type="EMBL" id="DF237055">
    <property type="protein sequence ID" value="GAQ82288.1"/>
    <property type="molecule type" value="Genomic_DNA"/>
</dbReference>
<dbReference type="OrthoDB" id="1885901at2759"/>
<protein>
    <submittedName>
        <fullName evidence="4">Ubiquitin-like</fullName>
    </submittedName>
</protein>
<dbReference type="SUPFAM" id="SSF54236">
    <property type="entry name" value="Ubiquitin-like"/>
    <property type="match status" value="2"/>
</dbReference>
<dbReference type="SMART" id="SM00213">
    <property type="entry name" value="UBQ"/>
    <property type="match status" value="1"/>
</dbReference>
<dbReference type="PROSITE" id="PS50053">
    <property type="entry name" value="UBIQUITIN_2"/>
    <property type="match status" value="1"/>
</dbReference>
<accession>A0A1Y1I2D2</accession>
<name>A0A1Y1I2D2_KLENI</name>
<dbReference type="AlphaFoldDB" id="A0A1Y1I2D2"/>
<reference evidence="4 5" key="1">
    <citation type="journal article" date="2014" name="Nat. Commun.">
        <title>Klebsormidium flaccidum genome reveals primary factors for plant terrestrial adaptation.</title>
        <authorList>
            <person name="Hori K."/>
            <person name="Maruyama F."/>
            <person name="Fujisawa T."/>
            <person name="Togashi T."/>
            <person name="Yamamoto N."/>
            <person name="Seo M."/>
            <person name="Sato S."/>
            <person name="Yamada T."/>
            <person name="Mori H."/>
            <person name="Tajima N."/>
            <person name="Moriyama T."/>
            <person name="Ikeuchi M."/>
            <person name="Watanabe M."/>
            <person name="Wada H."/>
            <person name="Kobayashi K."/>
            <person name="Saito M."/>
            <person name="Masuda T."/>
            <person name="Sasaki-Sekimoto Y."/>
            <person name="Mashiguchi K."/>
            <person name="Awai K."/>
            <person name="Shimojima M."/>
            <person name="Masuda S."/>
            <person name="Iwai M."/>
            <person name="Nobusawa T."/>
            <person name="Narise T."/>
            <person name="Kondo S."/>
            <person name="Saito H."/>
            <person name="Sato R."/>
            <person name="Murakawa M."/>
            <person name="Ihara Y."/>
            <person name="Oshima-Yamada Y."/>
            <person name="Ohtaka K."/>
            <person name="Satoh M."/>
            <person name="Sonobe K."/>
            <person name="Ishii M."/>
            <person name="Ohtani R."/>
            <person name="Kanamori-Sato M."/>
            <person name="Honoki R."/>
            <person name="Miyazaki D."/>
            <person name="Mochizuki H."/>
            <person name="Umetsu J."/>
            <person name="Higashi K."/>
            <person name="Shibata D."/>
            <person name="Kamiya Y."/>
            <person name="Sato N."/>
            <person name="Nakamura Y."/>
            <person name="Tabata S."/>
            <person name="Ida S."/>
            <person name="Kurokawa K."/>
            <person name="Ohta H."/>
        </authorList>
    </citation>
    <scope>NUCLEOTIDE SEQUENCE [LARGE SCALE GENOMIC DNA]</scope>
    <source>
        <strain evidence="4 5">NIES-2285</strain>
    </source>
</reference>
<dbReference type="Pfam" id="PF00240">
    <property type="entry name" value="ubiquitin"/>
    <property type="match status" value="1"/>
</dbReference>
<evidence type="ECO:0000256" key="2">
    <source>
        <dbReference type="SAM" id="MobiDB-lite"/>
    </source>
</evidence>
<evidence type="ECO:0000256" key="1">
    <source>
        <dbReference type="ARBA" id="ARBA00022499"/>
    </source>
</evidence>
<proteinExistence type="predicted"/>
<dbReference type="PANTHER" id="PTHR10666">
    <property type="entry name" value="UBIQUITIN"/>
    <property type="match status" value="1"/>
</dbReference>
<evidence type="ECO:0000313" key="4">
    <source>
        <dbReference type="EMBL" id="GAQ82288.1"/>
    </source>
</evidence>
<dbReference type="GO" id="GO:0003729">
    <property type="term" value="F:mRNA binding"/>
    <property type="evidence" value="ECO:0007669"/>
    <property type="project" value="UniProtKB-ARBA"/>
</dbReference>
<dbReference type="InterPro" id="IPR000626">
    <property type="entry name" value="Ubiquitin-like_dom"/>
</dbReference>
<keyword evidence="5" id="KW-1185">Reference proteome</keyword>
<feature type="domain" description="Ubiquitin-like" evidence="3">
    <location>
        <begin position="230"/>
        <end position="298"/>
    </location>
</feature>
<keyword evidence="1" id="KW-1017">Isopeptide bond</keyword>
<gene>
    <name evidence="4" type="ORF">KFL_001060210</name>
</gene>
<dbReference type="InterPro" id="IPR050158">
    <property type="entry name" value="Ubiquitin_ubiquitin-like"/>
</dbReference>
<dbReference type="Gene3D" id="3.10.20.90">
    <property type="entry name" value="Phosphatidylinositol 3-kinase Catalytic Subunit, Chain A, domain 1"/>
    <property type="match status" value="1"/>
</dbReference>
<sequence>MAITVLLQVYHTAQQGQLVVSPADQRIVIPNVDPRGTVGEQIKGFVQERLGVPLDLQELTAPLFEELADSQPATYLPHAFLCEPSAETSQLFVDEDSLSLWGAHAASQIELFDDDRLAEKHIVDHAVLRLRVLPALLDQDDGGRVFVETKAGLLPLLGIRPTTRVRFLKEMLCSLLSTPVHHQTLSSAGCIMHDDAQMADFEGLHAVYADSVLDLCCTGDAPKERAHRRMVVHVSTLDGREVSVVVSGRDRVRDVMVAVENRTGLPADQQKVTFNGKTLDEAWLLWDAAVSHDSTLHVAPSSSLLRSISYGTSSEGRVQQFHPELLSPPPEDGQENGNRKKRKIKLMRVRDGRIVGTLKLTFASGETVADVRRRLGRHLRPLSDQNENEISRDSWDVPTPSRAPEVRLRTVHRKSMAPPAELQPLGTPSPPNKMGASPDSIADAEFSFIKPPLSMLASEKSLGQSMSLSAWKRQQDRLEVMRRSLEAASAPEEQSRMKVHDWLAADVPSPDGVWLTELPANKEEPRKHRRNWLGAKSKILRALRIGIRE</sequence>
<feature type="region of interest" description="Disordered" evidence="2">
    <location>
        <begin position="322"/>
        <end position="342"/>
    </location>
</feature>
<evidence type="ECO:0000313" key="5">
    <source>
        <dbReference type="Proteomes" id="UP000054558"/>
    </source>
</evidence>